<dbReference type="GeneID" id="41987431"/>
<feature type="compositionally biased region" description="Basic and acidic residues" evidence="1">
    <location>
        <begin position="8"/>
        <end position="19"/>
    </location>
</feature>
<evidence type="ECO:0000256" key="1">
    <source>
        <dbReference type="SAM" id="MobiDB-lite"/>
    </source>
</evidence>
<dbReference type="RefSeq" id="XP_031003270.1">
    <property type="nucleotide sequence ID" value="XM_031152163.1"/>
</dbReference>
<dbReference type="OrthoDB" id="3563480at2759"/>
<feature type="compositionally biased region" description="Polar residues" evidence="1">
    <location>
        <begin position="81"/>
        <end position="92"/>
    </location>
</feature>
<evidence type="ECO:0000313" key="2">
    <source>
        <dbReference type="EMBL" id="TVY24482.1"/>
    </source>
</evidence>
<evidence type="ECO:0000313" key="3">
    <source>
        <dbReference type="Proteomes" id="UP000431533"/>
    </source>
</evidence>
<protein>
    <submittedName>
        <fullName evidence="2">Uncharacterized protein</fullName>
    </submittedName>
</protein>
<comment type="caution">
    <text evidence="2">The sequence shown here is derived from an EMBL/GenBank/DDBJ whole genome shotgun (WGS) entry which is preliminary data.</text>
</comment>
<feature type="region of interest" description="Disordered" evidence="1">
    <location>
        <begin position="40"/>
        <end position="99"/>
    </location>
</feature>
<name>A0A8H8QX64_9HELO</name>
<sequence length="99" mass="10531">MSDNPEPPPEHSTPDKEGSEPTAESTQAKVISEVNNRLAEAEAAGVSATSARQRADETSDPEEKKKLLQEADKQDKKSKSAIKTAQRLQSGVWQGGASG</sequence>
<feature type="region of interest" description="Disordered" evidence="1">
    <location>
        <begin position="1"/>
        <end position="28"/>
    </location>
</feature>
<organism evidence="2 3">
    <name type="scientific">Lachnellula hyalina</name>
    <dbReference type="NCBI Taxonomy" id="1316788"/>
    <lineage>
        <taxon>Eukaryota</taxon>
        <taxon>Fungi</taxon>
        <taxon>Dikarya</taxon>
        <taxon>Ascomycota</taxon>
        <taxon>Pezizomycotina</taxon>
        <taxon>Leotiomycetes</taxon>
        <taxon>Helotiales</taxon>
        <taxon>Lachnaceae</taxon>
        <taxon>Lachnellula</taxon>
    </lineage>
</organism>
<keyword evidence="3" id="KW-1185">Reference proteome</keyword>
<dbReference type="Proteomes" id="UP000431533">
    <property type="component" value="Unassembled WGS sequence"/>
</dbReference>
<accession>A0A8H8QX64</accession>
<dbReference type="AlphaFoldDB" id="A0A8H8QX64"/>
<dbReference type="EMBL" id="QGMH01000129">
    <property type="protein sequence ID" value="TVY24482.1"/>
    <property type="molecule type" value="Genomic_DNA"/>
</dbReference>
<gene>
    <name evidence="2" type="ORF">LHYA1_G007233</name>
</gene>
<reference evidence="2 3" key="1">
    <citation type="submission" date="2018-05" db="EMBL/GenBank/DDBJ databases">
        <title>Genome sequencing and assembly of the regulated plant pathogen Lachnellula willkommii and related sister species for the development of diagnostic species identification markers.</title>
        <authorList>
            <person name="Giroux E."/>
            <person name="Bilodeau G."/>
        </authorList>
    </citation>
    <scope>NUCLEOTIDE SEQUENCE [LARGE SCALE GENOMIC DNA]</scope>
    <source>
        <strain evidence="2 3">CBS 185.66</strain>
    </source>
</reference>
<feature type="compositionally biased region" description="Basic and acidic residues" evidence="1">
    <location>
        <begin position="53"/>
        <end position="78"/>
    </location>
</feature>
<proteinExistence type="predicted"/>
<feature type="non-terminal residue" evidence="2">
    <location>
        <position position="99"/>
    </location>
</feature>